<evidence type="ECO:0000256" key="8">
    <source>
        <dbReference type="ARBA" id="ARBA00023159"/>
    </source>
</evidence>
<evidence type="ECO:0000259" key="15">
    <source>
        <dbReference type="PROSITE" id="PS51755"/>
    </source>
</evidence>
<evidence type="ECO:0000259" key="14">
    <source>
        <dbReference type="PROSITE" id="PS50110"/>
    </source>
</evidence>
<evidence type="ECO:0000313" key="17">
    <source>
        <dbReference type="Proteomes" id="UP001649381"/>
    </source>
</evidence>
<protein>
    <recommendedName>
        <fullName evidence="11">Heme response regulator HssR</fullName>
    </recommendedName>
</protein>
<evidence type="ECO:0000256" key="10">
    <source>
        <dbReference type="ARBA" id="ARBA00037471"/>
    </source>
</evidence>
<dbReference type="Gene3D" id="1.10.10.10">
    <property type="entry name" value="Winged helix-like DNA-binding domain superfamily/Winged helix DNA-binding domain"/>
    <property type="match status" value="1"/>
</dbReference>
<dbReference type="CDD" id="cd17574">
    <property type="entry name" value="REC_OmpR"/>
    <property type="match status" value="1"/>
</dbReference>
<sequence length="226" mass="26019">MMVHILVADDDDSILKLITVYLEKEGYKVIPAHNGNEAIKLLETEKVDLAVVDVMMPEKDGYEVCEEIRNFYDIPTLMLTAKGEKKDKLKGFESGTDDYVVKPFEPMEVVMRVKALLRRYQIQSSSRIQIGQIDLSFQQKEVTVNKQPIYFPVKEFDVLYLLASYPNQIFTRNQLIDKVWGADFTGDDRTVDVHIKRIREKLKPLQSGVAIKTIRGLGYRLEVTET</sequence>
<evidence type="ECO:0000256" key="12">
    <source>
        <dbReference type="PROSITE-ProRule" id="PRU00169"/>
    </source>
</evidence>
<dbReference type="PANTHER" id="PTHR48111">
    <property type="entry name" value="REGULATOR OF RPOS"/>
    <property type="match status" value="1"/>
</dbReference>
<reference evidence="16 17" key="1">
    <citation type="submission" date="2022-01" db="EMBL/GenBank/DDBJ databases">
        <title>Alkalihalobacillus sp. EGI L200015, a novel bacterium isolated from a salt lake sediment.</title>
        <authorList>
            <person name="Gao L."/>
            <person name="Fang B.-Z."/>
            <person name="Li W.-J."/>
        </authorList>
    </citation>
    <scope>NUCLEOTIDE SEQUENCE [LARGE SCALE GENOMIC DNA]</scope>
    <source>
        <strain evidence="16 17">KCTC 12718</strain>
    </source>
</reference>
<keyword evidence="6" id="KW-0843">Virulence</keyword>
<evidence type="ECO:0000256" key="3">
    <source>
        <dbReference type="ARBA" id="ARBA00022553"/>
    </source>
</evidence>
<evidence type="ECO:0000313" key="16">
    <source>
        <dbReference type="EMBL" id="MCF6136549.1"/>
    </source>
</evidence>
<dbReference type="Gene3D" id="3.40.50.2300">
    <property type="match status" value="1"/>
</dbReference>
<evidence type="ECO:0000256" key="1">
    <source>
        <dbReference type="ARBA" id="ARBA00004496"/>
    </source>
</evidence>
<evidence type="ECO:0000256" key="5">
    <source>
        <dbReference type="ARBA" id="ARBA00023015"/>
    </source>
</evidence>
<comment type="subcellular location">
    <subcellularLocation>
        <location evidence="1">Cytoplasm</location>
    </subcellularLocation>
</comment>
<dbReference type="PANTHER" id="PTHR48111:SF49">
    <property type="entry name" value="HEME RESPONSE REGULATOR HSSR"/>
    <property type="match status" value="1"/>
</dbReference>
<comment type="caution">
    <text evidence="16">The sequence shown here is derived from an EMBL/GenBank/DDBJ whole genome shotgun (WGS) entry which is preliminary data.</text>
</comment>
<dbReference type="Pfam" id="PF00072">
    <property type="entry name" value="Response_reg"/>
    <property type="match status" value="1"/>
</dbReference>
<dbReference type="Pfam" id="PF00486">
    <property type="entry name" value="Trans_reg_C"/>
    <property type="match status" value="1"/>
</dbReference>
<feature type="domain" description="OmpR/PhoB-type" evidence="15">
    <location>
        <begin position="125"/>
        <end position="223"/>
    </location>
</feature>
<dbReference type="EMBL" id="JAKIJS010000001">
    <property type="protein sequence ID" value="MCF6136549.1"/>
    <property type="molecule type" value="Genomic_DNA"/>
</dbReference>
<dbReference type="InterPro" id="IPR001867">
    <property type="entry name" value="OmpR/PhoB-type_DNA-bd"/>
</dbReference>
<proteinExistence type="predicted"/>
<keyword evidence="3 12" id="KW-0597">Phosphoprotein</keyword>
<dbReference type="InterPro" id="IPR039420">
    <property type="entry name" value="WalR-like"/>
</dbReference>
<dbReference type="CDD" id="cd00383">
    <property type="entry name" value="trans_reg_C"/>
    <property type="match status" value="1"/>
</dbReference>
<organism evidence="16 17">
    <name type="scientific">Pseudalkalibacillus berkeleyi</name>
    <dbReference type="NCBI Taxonomy" id="1069813"/>
    <lineage>
        <taxon>Bacteria</taxon>
        <taxon>Bacillati</taxon>
        <taxon>Bacillota</taxon>
        <taxon>Bacilli</taxon>
        <taxon>Bacillales</taxon>
        <taxon>Fictibacillaceae</taxon>
        <taxon>Pseudalkalibacillus</taxon>
    </lineage>
</organism>
<evidence type="ECO:0000256" key="2">
    <source>
        <dbReference type="ARBA" id="ARBA00022490"/>
    </source>
</evidence>
<feature type="domain" description="Response regulatory" evidence="14">
    <location>
        <begin position="4"/>
        <end position="117"/>
    </location>
</feature>
<keyword evidence="2" id="KW-0963">Cytoplasm</keyword>
<dbReference type="SUPFAM" id="SSF52172">
    <property type="entry name" value="CheY-like"/>
    <property type="match status" value="1"/>
</dbReference>
<evidence type="ECO:0000256" key="13">
    <source>
        <dbReference type="PROSITE-ProRule" id="PRU01091"/>
    </source>
</evidence>
<keyword evidence="17" id="KW-1185">Reference proteome</keyword>
<dbReference type="Gene3D" id="6.10.250.690">
    <property type="match status" value="1"/>
</dbReference>
<keyword evidence="8" id="KW-0010">Activator</keyword>
<keyword evidence="9" id="KW-0804">Transcription</keyword>
<dbReference type="SMART" id="SM00862">
    <property type="entry name" value="Trans_reg_C"/>
    <property type="match status" value="1"/>
</dbReference>
<evidence type="ECO:0000256" key="6">
    <source>
        <dbReference type="ARBA" id="ARBA00023026"/>
    </source>
</evidence>
<feature type="modified residue" description="4-aspartylphosphate" evidence="12">
    <location>
        <position position="53"/>
    </location>
</feature>
<evidence type="ECO:0000256" key="9">
    <source>
        <dbReference type="ARBA" id="ARBA00023163"/>
    </source>
</evidence>
<accession>A0ABS9GUN5</accession>
<evidence type="ECO:0000256" key="11">
    <source>
        <dbReference type="ARBA" id="ARBA00039976"/>
    </source>
</evidence>
<dbReference type="InterPro" id="IPR011006">
    <property type="entry name" value="CheY-like_superfamily"/>
</dbReference>
<keyword evidence="5" id="KW-0805">Transcription regulation</keyword>
<feature type="DNA-binding region" description="OmpR/PhoB-type" evidence="13">
    <location>
        <begin position="125"/>
        <end position="223"/>
    </location>
</feature>
<dbReference type="PROSITE" id="PS50110">
    <property type="entry name" value="RESPONSE_REGULATORY"/>
    <property type="match status" value="1"/>
</dbReference>
<keyword evidence="4" id="KW-0902">Two-component regulatory system</keyword>
<dbReference type="Proteomes" id="UP001649381">
    <property type="component" value="Unassembled WGS sequence"/>
</dbReference>
<evidence type="ECO:0000256" key="4">
    <source>
        <dbReference type="ARBA" id="ARBA00023012"/>
    </source>
</evidence>
<comment type="function">
    <text evidence="10">Member of the two-component regulatory system HssS/HssR involved in intracellular heme homeostasis and tempering of staphylococcal virulence. Phosphorylated HssR binds to a direct repeat sequence within hrtAB promoter and activates the expression of hrtAB, an efflux pump, in response to extracellular heme, hemin, hemoglobin or blood.</text>
</comment>
<name>A0ABS9GUN5_9BACL</name>
<evidence type="ECO:0000256" key="7">
    <source>
        <dbReference type="ARBA" id="ARBA00023125"/>
    </source>
</evidence>
<dbReference type="PROSITE" id="PS51755">
    <property type="entry name" value="OMPR_PHOB"/>
    <property type="match status" value="1"/>
</dbReference>
<dbReference type="InterPro" id="IPR001789">
    <property type="entry name" value="Sig_transdc_resp-reg_receiver"/>
</dbReference>
<dbReference type="SMART" id="SM00448">
    <property type="entry name" value="REC"/>
    <property type="match status" value="1"/>
</dbReference>
<gene>
    <name evidence="16" type="ORF">L2716_02325</name>
</gene>
<dbReference type="InterPro" id="IPR036388">
    <property type="entry name" value="WH-like_DNA-bd_sf"/>
</dbReference>
<keyword evidence="7 13" id="KW-0238">DNA-binding</keyword>